<keyword evidence="4 6" id="KW-1133">Transmembrane helix</keyword>
<evidence type="ECO:0000256" key="4">
    <source>
        <dbReference type="ARBA" id="ARBA00022989"/>
    </source>
</evidence>
<protein>
    <submittedName>
        <fullName evidence="7">TerC family protein</fullName>
    </submittedName>
</protein>
<evidence type="ECO:0000256" key="2">
    <source>
        <dbReference type="ARBA" id="ARBA00007511"/>
    </source>
</evidence>
<evidence type="ECO:0000256" key="1">
    <source>
        <dbReference type="ARBA" id="ARBA00004141"/>
    </source>
</evidence>
<evidence type="ECO:0000313" key="7">
    <source>
        <dbReference type="EMBL" id="MDT0335514.1"/>
    </source>
</evidence>
<reference evidence="7" key="1">
    <citation type="submission" date="2023-02" db="EMBL/GenBank/DDBJ databases">
        <title>Description of Herbaspirillum huttiense subsp. nephrolepsisexaltata and Herbaspirillum huttiense subsp. lycopersicon.</title>
        <authorList>
            <person name="Poudel M."/>
            <person name="Sharma A."/>
            <person name="Goss E."/>
            <person name="Tapia J.H."/>
            <person name="Harmon C.M."/>
            <person name="Jones J.B."/>
        </authorList>
    </citation>
    <scope>NUCLEOTIDE SEQUENCE</scope>
    <source>
        <strain evidence="7">NC40101</strain>
    </source>
</reference>
<evidence type="ECO:0000256" key="3">
    <source>
        <dbReference type="ARBA" id="ARBA00022692"/>
    </source>
</evidence>
<comment type="subcellular location">
    <subcellularLocation>
        <location evidence="1">Membrane</location>
        <topology evidence="1">Multi-pass membrane protein</topology>
    </subcellularLocation>
</comment>
<comment type="caution">
    <text evidence="7">The sequence shown here is derived from an EMBL/GenBank/DDBJ whole genome shotgun (WGS) entry which is preliminary data.</text>
</comment>
<dbReference type="InterPro" id="IPR022301">
    <property type="entry name" value="Integral_membrane_YjbE"/>
</dbReference>
<feature type="transmembrane region" description="Helical" evidence="6">
    <location>
        <begin position="139"/>
        <end position="160"/>
    </location>
</feature>
<keyword evidence="5 6" id="KW-0472">Membrane</keyword>
<name>A0AAE4G478_9BURK</name>
<proteinExistence type="inferred from homology"/>
<dbReference type="PANTHER" id="PTHR30238">
    <property type="entry name" value="MEMBRANE BOUND PREDICTED REDOX MODULATOR"/>
    <property type="match status" value="1"/>
</dbReference>
<feature type="transmembrane region" description="Helical" evidence="6">
    <location>
        <begin position="12"/>
        <end position="34"/>
    </location>
</feature>
<dbReference type="PANTHER" id="PTHR30238:SF4">
    <property type="entry name" value="SLL1022 PROTEIN"/>
    <property type="match status" value="1"/>
</dbReference>
<organism evidence="7">
    <name type="scientific">Herbaspirillum huttiense subsp. nephrolepidis</name>
    <dbReference type="NCBI Taxonomy" id="3075126"/>
    <lineage>
        <taxon>Bacteria</taxon>
        <taxon>Pseudomonadati</taxon>
        <taxon>Pseudomonadota</taxon>
        <taxon>Betaproteobacteria</taxon>
        <taxon>Burkholderiales</taxon>
        <taxon>Oxalobacteraceae</taxon>
        <taxon>Herbaspirillum</taxon>
    </lineage>
</organism>
<feature type="transmembrane region" description="Helical" evidence="6">
    <location>
        <begin position="167"/>
        <end position="187"/>
    </location>
</feature>
<dbReference type="EMBL" id="JAVRAA010000001">
    <property type="protein sequence ID" value="MDT0335514.1"/>
    <property type="molecule type" value="Genomic_DNA"/>
</dbReference>
<keyword evidence="3 6" id="KW-0812">Transmembrane</keyword>
<feature type="transmembrane region" description="Helical" evidence="6">
    <location>
        <begin position="207"/>
        <end position="232"/>
    </location>
</feature>
<evidence type="ECO:0000256" key="6">
    <source>
        <dbReference type="SAM" id="Phobius"/>
    </source>
</evidence>
<evidence type="ECO:0000256" key="5">
    <source>
        <dbReference type="ARBA" id="ARBA00023136"/>
    </source>
</evidence>
<accession>A0AAE4G478</accession>
<feature type="transmembrane region" description="Helical" evidence="6">
    <location>
        <begin position="46"/>
        <end position="65"/>
    </location>
</feature>
<dbReference type="AlphaFoldDB" id="A0AAE4G478"/>
<dbReference type="NCBIfam" id="TIGR03717">
    <property type="entry name" value="R_switched_YjbE"/>
    <property type="match status" value="1"/>
</dbReference>
<dbReference type="Pfam" id="PF03741">
    <property type="entry name" value="TerC"/>
    <property type="match status" value="1"/>
</dbReference>
<dbReference type="GO" id="GO:0016020">
    <property type="term" value="C:membrane"/>
    <property type="evidence" value="ECO:0007669"/>
    <property type="project" value="UniProtKB-SubCell"/>
</dbReference>
<sequence>MEFLANLNWVAVAQIILIDILLGGDNAIVIALACRNLPDKLRMKGIVWGTVGAIGIRIALIAFAVTMLQLPFLKLIGGILLLWIGIKLLNEDDAHTDINGSDRLWGAVKTVIVADLVMSLDNVIAIASAAEQAAGEHQLLLVVFGIVVSIPIIVWGSTLVLKLMEKFPVIVTLGAALLGYIAGGMIFSDVAVQGWIEGFIGDTEFVLPGAAVHLSLPGLVGALGVVLTGLTLKRRKQERQKTAA</sequence>
<comment type="similarity">
    <text evidence="2">Belongs to the TerC family.</text>
</comment>
<gene>
    <name evidence="7" type="ORF">RJN63_01640</name>
</gene>
<dbReference type="RefSeq" id="WP_259434122.1">
    <property type="nucleotide sequence ID" value="NZ_JAVLSM010000011.1"/>
</dbReference>
<dbReference type="InterPro" id="IPR005496">
    <property type="entry name" value="Integral_membrane_TerC"/>
</dbReference>